<dbReference type="NCBIfam" id="TIGR02905">
    <property type="entry name" value="spore_yutH"/>
    <property type="match status" value="1"/>
</dbReference>
<reference evidence="1 2" key="1">
    <citation type="submission" date="2017-04" db="EMBL/GenBank/DDBJ databases">
        <title>Bacillus krulwichiae AM31D Genome sequencing and assembly.</title>
        <authorList>
            <person name="Krulwich T.A."/>
            <person name="Anastor L."/>
            <person name="Ehrlich R."/>
            <person name="Ehrlich G.D."/>
            <person name="Janto B."/>
        </authorList>
    </citation>
    <scope>NUCLEOTIDE SEQUENCE [LARGE SCALE GENOMIC DNA]</scope>
    <source>
        <strain evidence="1 2">AM31D</strain>
    </source>
</reference>
<name>A0A1X9MET3_9BACI</name>
<dbReference type="KEGG" id="bkw:BkAM31D_19915"/>
<keyword evidence="2" id="KW-1185">Reference proteome</keyword>
<evidence type="ECO:0000313" key="1">
    <source>
        <dbReference type="EMBL" id="ARK31926.1"/>
    </source>
</evidence>
<evidence type="ECO:0008006" key="3">
    <source>
        <dbReference type="Google" id="ProtNLM"/>
    </source>
</evidence>
<protein>
    <recommendedName>
        <fullName evidence="3">Spore coat protein YutH</fullName>
    </recommendedName>
</protein>
<dbReference type="InterPro" id="IPR047175">
    <property type="entry name" value="CotS-like"/>
</dbReference>
<dbReference type="STRING" id="199441.BkAM31D_19915"/>
<dbReference type="AlphaFoldDB" id="A0A1X9MET3"/>
<dbReference type="RefSeq" id="WP_066156479.1">
    <property type="nucleotide sequence ID" value="NZ_CP020814.1"/>
</dbReference>
<dbReference type="Proteomes" id="UP000193006">
    <property type="component" value="Chromosome"/>
</dbReference>
<dbReference type="SUPFAM" id="SSF56112">
    <property type="entry name" value="Protein kinase-like (PK-like)"/>
    <property type="match status" value="1"/>
</dbReference>
<organism evidence="1 2">
    <name type="scientific">Halalkalibacter krulwichiae</name>
    <dbReference type="NCBI Taxonomy" id="199441"/>
    <lineage>
        <taxon>Bacteria</taxon>
        <taxon>Bacillati</taxon>
        <taxon>Bacillota</taxon>
        <taxon>Bacilli</taxon>
        <taxon>Bacillales</taxon>
        <taxon>Bacillaceae</taxon>
        <taxon>Halalkalibacter</taxon>
    </lineage>
</organism>
<evidence type="ECO:0000313" key="2">
    <source>
        <dbReference type="Proteomes" id="UP000193006"/>
    </source>
</evidence>
<dbReference type="PANTHER" id="PTHR39179">
    <property type="entry name" value="SPORE COAT PROTEIN I"/>
    <property type="match status" value="1"/>
</dbReference>
<dbReference type="Gene3D" id="3.90.1200.10">
    <property type="match status" value="1"/>
</dbReference>
<dbReference type="InterPro" id="IPR014254">
    <property type="entry name" value="Spore_coat_YutH"/>
</dbReference>
<proteinExistence type="predicted"/>
<dbReference type="PANTHER" id="PTHR39179:SF2">
    <property type="entry name" value="ENDOSPORE COAT-ASSOCIATED PROTEIN YUTH"/>
    <property type="match status" value="1"/>
</dbReference>
<accession>A0A1X9MET3</accession>
<dbReference type="GO" id="GO:0042601">
    <property type="term" value="C:endospore-forming forespore"/>
    <property type="evidence" value="ECO:0007669"/>
    <property type="project" value="TreeGrafter"/>
</dbReference>
<dbReference type="InterPro" id="IPR011009">
    <property type="entry name" value="Kinase-like_dom_sf"/>
</dbReference>
<gene>
    <name evidence="1" type="ORF">BkAM31D_19915</name>
</gene>
<dbReference type="EMBL" id="CP020814">
    <property type="protein sequence ID" value="ARK31926.1"/>
    <property type="molecule type" value="Genomic_DNA"/>
</dbReference>
<sequence length="347" mass="41709">MFERNLYDMYGIYCESRFQVGDYEAFESGGKSYIILPKEECMLKEEEMLAFTDYLRKIGDNSILEPLMTKYKRRIGLIEGQEVYVCQLPSVGQREQQALFRFDSAEEKGAHLATIHYYGKQLNNQRNTYDYFGQWPKLWEKRLEQLEGWYQQILYERPQSYIDEAFLFSYPYYMGLTENAIQYVVDATLDDRGREQEKPTICHQRFNDRTWLVLSEAGDIVKKPTSFVYDHPCRDVAEWIRDQHWTEKPFTWEKVDSFIRGYENYETLTSYSWKLMYARLVFPLHYFEAVEDYYRSQLKEEKIKRGQHFLHILEQEHANERFLREVAEHVLMSRGVGSPQVPPIDWL</sequence>